<evidence type="ECO:0000256" key="1">
    <source>
        <dbReference type="SAM" id="MobiDB-lite"/>
    </source>
</evidence>
<dbReference type="Proteomes" id="UP000747542">
    <property type="component" value="Unassembled WGS sequence"/>
</dbReference>
<evidence type="ECO:0000313" key="2">
    <source>
        <dbReference type="EMBL" id="KAG7166380.1"/>
    </source>
</evidence>
<dbReference type="AlphaFoldDB" id="A0A8J5JXP3"/>
<gene>
    <name evidence="2" type="ORF">Hamer_G011217</name>
</gene>
<reference evidence="2" key="1">
    <citation type="journal article" date="2021" name="Sci. Adv.">
        <title>The American lobster genome reveals insights on longevity, neural, and immune adaptations.</title>
        <authorList>
            <person name="Polinski J.M."/>
            <person name="Zimin A.V."/>
            <person name="Clark K.F."/>
            <person name="Kohn A.B."/>
            <person name="Sadowski N."/>
            <person name="Timp W."/>
            <person name="Ptitsyn A."/>
            <person name="Khanna P."/>
            <person name="Romanova D.Y."/>
            <person name="Williams P."/>
            <person name="Greenwood S.J."/>
            <person name="Moroz L.L."/>
            <person name="Walt D.R."/>
            <person name="Bodnar A.G."/>
        </authorList>
    </citation>
    <scope>NUCLEOTIDE SEQUENCE</scope>
    <source>
        <strain evidence="2">GMGI-L3</strain>
    </source>
</reference>
<keyword evidence="3" id="KW-1185">Reference proteome</keyword>
<evidence type="ECO:0000313" key="3">
    <source>
        <dbReference type="Proteomes" id="UP000747542"/>
    </source>
</evidence>
<feature type="compositionally biased region" description="Basic and acidic residues" evidence="1">
    <location>
        <begin position="8"/>
        <end position="39"/>
    </location>
</feature>
<organism evidence="2 3">
    <name type="scientific">Homarus americanus</name>
    <name type="common">American lobster</name>
    <dbReference type="NCBI Taxonomy" id="6706"/>
    <lineage>
        <taxon>Eukaryota</taxon>
        <taxon>Metazoa</taxon>
        <taxon>Ecdysozoa</taxon>
        <taxon>Arthropoda</taxon>
        <taxon>Crustacea</taxon>
        <taxon>Multicrustacea</taxon>
        <taxon>Malacostraca</taxon>
        <taxon>Eumalacostraca</taxon>
        <taxon>Eucarida</taxon>
        <taxon>Decapoda</taxon>
        <taxon>Pleocyemata</taxon>
        <taxon>Astacidea</taxon>
        <taxon>Nephropoidea</taxon>
        <taxon>Nephropidae</taxon>
        <taxon>Homarus</taxon>
    </lineage>
</organism>
<name>A0A8J5JXP3_HOMAM</name>
<feature type="region of interest" description="Disordered" evidence="1">
    <location>
        <begin position="1"/>
        <end position="39"/>
    </location>
</feature>
<sequence length="247" mass="28084">MKQRKNGVKQENKLKEEETNEGKNRVKGRTDGSQGKDRWGGQNLAYSGAESYLILRRNPTVFLGGLWFSQAEFYRLWGLNPTVYWGGILLSSGAKSYRFRGGILPLFRAEIITYSRAKSYSILEQNPTIFLAQNSTIFWGKILPSSGVESCPYTEAESYSILGRNPTYSGAESYPILGGISPLCRTEPYHLLGRDPTVFWHRFLPSSGAYSYRILGHNPAHLLWHNPTVFWSKYYRFLGRDSTVFLG</sequence>
<comment type="caution">
    <text evidence="2">The sequence shown here is derived from an EMBL/GenBank/DDBJ whole genome shotgun (WGS) entry which is preliminary data.</text>
</comment>
<accession>A0A8J5JXP3</accession>
<dbReference type="EMBL" id="JAHLQT010022636">
    <property type="protein sequence ID" value="KAG7166380.1"/>
    <property type="molecule type" value="Genomic_DNA"/>
</dbReference>
<proteinExistence type="predicted"/>
<protein>
    <submittedName>
        <fullName evidence="2">Uncharacterized protein</fullName>
    </submittedName>
</protein>